<name>A0ABS9TRK2_9PSEU</name>
<sequence>MEFLPDTPDARRELMPETVAAYARRLSFDLLLFDAGLLTALVDVVAPTP</sequence>
<evidence type="ECO:0000313" key="2">
    <source>
        <dbReference type="Proteomes" id="UP001299970"/>
    </source>
</evidence>
<evidence type="ECO:0000313" key="1">
    <source>
        <dbReference type="EMBL" id="MCH6171185.1"/>
    </source>
</evidence>
<keyword evidence="2" id="KW-1185">Reference proteome</keyword>
<dbReference type="EMBL" id="JAKXMK010000040">
    <property type="protein sequence ID" value="MCH6171185.1"/>
    <property type="molecule type" value="Genomic_DNA"/>
</dbReference>
<reference evidence="1 2" key="1">
    <citation type="submission" date="2022-03" db="EMBL/GenBank/DDBJ databases">
        <title>Pseudonocardia alaer sp. nov., a novel actinomycete isolated from reed forest soil.</title>
        <authorList>
            <person name="Wang L."/>
        </authorList>
    </citation>
    <scope>NUCLEOTIDE SEQUENCE [LARGE SCALE GENOMIC DNA]</scope>
    <source>
        <strain evidence="1 2">Y-16303</strain>
    </source>
</reference>
<protein>
    <submittedName>
        <fullName evidence="1">Uncharacterized protein</fullName>
    </submittedName>
</protein>
<organism evidence="1 2">
    <name type="scientific">Pseudonocardia alaniniphila</name>
    <dbReference type="NCBI Taxonomy" id="75291"/>
    <lineage>
        <taxon>Bacteria</taxon>
        <taxon>Bacillati</taxon>
        <taxon>Actinomycetota</taxon>
        <taxon>Actinomycetes</taxon>
        <taxon>Pseudonocardiales</taxon>
        <taxon>Pseudonocardiaceae</taxon>
        <taxon>Pseudonocardia</taxon>
    </lineage>
</organism>
<dbReference type="RefSeq" id="WP_241041989.1">
    <property type="nucleotide sequence ID" value="NZ_BAAAJF010000041.1"/>
</dbReference>
<gene>
    <name evidence="1" type="ORF">MMF94_36255</name>
</gene>
<dbReference type="Proteomes" id="UP001299970">
    <property type="component" value="Unassembled WGS sequence"/>
</dbReference>
<proteinExistence type="predicted"/>
<accession>A0ABS9TRK2</accession>
<comment type="caution">
    <text evidence="1">The sequence shown here is derived from an EMBL/GenBank/DDBJ whole genome shotgun (WGS) entry which is preliminary data.</text>
</comment>